<dbReference type="Pfam" id="PF02518">
    <property type="entry name" value="HATPase_c"/>
    <property type="match status" value="1"/>
</dbReference>
<dbReference type="EMBL" id="LGKP01000046">
    <property type="protein sequence ID" value="KPL79504.1"/>
    <property type="molecule type" value="Genomic_DNA"/>
</dbReference>
<dbReference type="CDD" id="cd16922">
    <property type="entry name" value="HATPase_EvgS-ArcB-TorS-like"/>
    <property type="match status" value="1"/>
</dbReference>
<keyword evidence="4" id="KW-0808">Transferase</keyword>
<dbReference type="InterPro" id="IPR003594">
    <property type="entry name" value="HATPase_dom"/>
</dbReference>
<dbReference type="InterPro" id="IPR029016">
    <property type="entry name" value="GAF-like_dom_sf"/>
</dbReference>
<dbReference type="PANTHER" id="PTHR43547">
    <property type="entry name" value="TWO-COMPONENT HISTIDINE KINASE"/>
    <property type="match status" value="1"/>
</dbReference>
<feature type="domain" description="Response regulatory" evidence="9">
    <location>
        <begin position="17"/>
        <end position="131"/>
    </location>
</feature>
<reference evidence="10 11" key="1">
    <citation type="submission" date="2015-07" db="EMBL/GenBank/DDBJ databases">
        <title>Whole genome sequence of Herpetosiphon geysericola DSM 7119.</title>
        <authorList>
            <person name="Hemp J."/>
            <person name="Ward L.M."/>
            <person name="Pace L.A."/>
            <person name="Fischer W.W."/>
        </authorList>
    </citation>
    <scope>NUCLEOTIDE SEQUENCE [LARGE SCALE GENOMIC DNA]</scope>
    <source>
        <strain evidence="10 11">DSM 7119</strain>
    </source>
</reference>
<dbReference type="InterPro" id="IPR004358">
    <property type="entry name" value="Sig_transdc_His_kin-like_C"/>
</dbReference>
<feature type="domain" description="Histidine kinase" evidence="8">
    <location>
        <begin position="307"/>
        <end position="541"/>
    </location>
</feature>
<dbReference type="RefSeq" id="WP_054537486.1">
    <property type="nucleotide sequence ID" value="NZ_LGKP01000046.1"/>
</dbReference>
<evidence type="ECO:0000256" key="5">
    <source>
        <dbReference type="ARBA" id="ARBA00022777"/>
    </source>
</evidence>
<evidence type="ECO:0000259" key="9">
    <source>
        <dbReference type="PROSITE" id="PS50110"/>
    </source>
</evidence>
<dbReference type="PRINTS" id="PR00344">
    <property type="entry name" value="BCTRLSENSOR"/>
</dbReference>
<comment type="catalytic activity">
    <reaction evidence="1">
        <text>ATP + protein L-histidine = ADP + protein N-phospho-L-histidine.</text>
        <dbReference type="EC" id="2.7.13.3"/>
    </reaction>
</comment>
<dbReference type="CDD" id="cd00082">
    <property type="entry name" value="HisKA"/>
    <property type="match status" value="1"/>
</dbReference>
<evidence type="ECO:0000256" key="4">
    <source>
        <dbReference type="ARBA" id="ARBA00022679"/>
    </source>
</evidence>
<accession>A0A0P6XI26</accession>
<evidence type="ECO:0000256" key="6">
    <source>
        <dbReference type="ARBA" id="ARBA00023012"/>
    </source>
</evidence>
<evidence type="ECO:0000256" key="2">
    <source>
        <dbReference type="ARBA" id="ARBA00012438"/>
    </source>
</evidence>
<keyword evidence="5" id="KW-0418">Kinase</keyword>
<dbReference type="OrthoDB" id="9813394at2"/>
<dbReference type="Gene3D" id="3.30.450.40">
    <property type="match status" value="1"/>
</dbReference>
<dbReference type="SUPFAM" id="SSF55781">
    <property type="entry name" value="GAF domain-like"/>
    <property type="match status" value="1"/>
</dbReference>
<dbReference type="SMART" id="SM00388">
    <property type="entry name" value="HisKA"/>
    <property type="match status" value="1"/>
</dbReference>
<dbReference type="Pfam" id="PF00072">
    <property type="entry name" value="Response_reg"/>
    <property type="match status" value="1"/>
</dbReference>
<dbReference type="CDD" id="cd17536">
    <property type="entry name" value="REC_YesN-like"/>
    <property type="match status" value="1"/>
</dbReference>
<dbReference type="STRING" id="70996.SE18_26545"/>
<dbReference type="Gene3D" id="3.30.565.10">
    <property type="entry name" value="Histidine kinase-like ATPase, C-terminal domain"/>
    <property type="match status" value="1"/>
</dbReference>
<evidence type="ECO:0000313" key="10">
    <source>
        <dbReference type="EMBL" id="KPL79504.1"/>
    </source>
</evidence>
<dbReference type="InterPro" id="IPR001789">
    <property type="entry name" value="Sig_transdc_resp-reg_receiver"/>
</dbReference>
<dbReference type="Pfam" id="PF00512">
    <property type="entry name" value="HisKA"/>
    <property type="match status" value="1"/>
</dbReference>
<proteinExistence type="predicted"/>
<evidence type="ECO:0000256" key="1">
    <source>
        <dbReference type="ARBA" id="ARBA00000085"/>
    </source>
</evidence>
<protein>
    <recommendedName>
        <fullName evidence="2">histidine kinase</fullName>
        <ecNumber evidence="2">2.7.13.3</ecNumber>
    </recommendedName>
</protein>
<dbReference type="SUPFAM" id="SSF47384">
    <property type="entry name" value="Homodimeric domain of signal transducing histidine kinase"/>
    <property type="match status" value="1"/>
</dbReference>
<dbReference type="SMART" id="SM00448">
    <property type="entry name" value="REC"/>
    <property type="match status" value="1"/>
</dbReference>
<dbReference type="PROSITE" id="PS50109">
    <property type="entry name" value="HIS_KIN"/>
    <property type="match status" value="1"/>
</dbReference>
<name>A0A0P6XI26_9CHLR</name>
<organism evidence="10 11">
    <name type="scientific">Herpetosiphon geysericola</name>
    <dbReference type="NCBI Taxonomy" id="70996"/>
    <lineage>
        <taxon>Bacteria</taxon>
        <taxon>Bacillati</taxon>
        <taxon>Chloroflexota</taxon>
        <taxon>Chloroflexia</taxon>
        <taxon>Herpetosiphonales</taxon>
        <taxon>Herpetosiphonaceae</taxon>
        <taxon>Herpetosiphon</taxon>
    </lineage>
</organism>
<dbReference type="SMART" id="SM00387">
    <property type="entry name" value="HATPase_c"/>
    <property type="match status" value="1"/>
</dbReference>
<dbReference type="AlphaFoldDB" id="A0A0P6XI26"/>
<dbReference type="Gene3D" id="1.10.287.130">
    <property type="match status" value="1"/>
</dbReference>
<evidence type="ECO:0000256" key="7">
    <source>
        <dbReference type="PROSITE-ProRule" id="PRU00169"/>
    </source>
</evidence>
<dbReference type="InterPro" id="IPR036097">
    <property type="entry name" value="HisK_dim/P_sf"/>
</dbReference>
<dbReference type="FunFam" id="3.30.565.10:FF:000006">
    <property type="entry name" value="Sensor histidine kinase WalK"/>
    <property type="match status" value="1"/>
</dbReference>
<evidence type="ECO:0000256" key="3">
    <source>
        <dbReference type="ARBA" id="ARBA00022553"/>
    </source>
</evidence>
<sequence length="542" mass="60503">MTERQPNEASEYSRAPTILVVDDDTTICRYCSKALRNVGYQVVDTTSGLVALDYMRHQGFDLLLTDIKMPEMSGLELARQARALNPGLAVIIMTGQTTLETLREAVQQGVTSYLSKPFEIEEMRLSVAQVLHQRATVLQKVKLEAIVHQLELSSAFNRTLSLSELCGEIVRVTNSEIGCQFGYFLLQQPEEAPRLLMGNATHPQLNEVGWQLLQETYHQQQPIQTTLNLANTEHNVITFPLRVGGAMIGSALFDYTEALPSAQIEGMMLLLNQAASALNNAQLFTRVQEANGRLQELDRLKSEFISITSHELRTPLAVVLGYGIVIQERSEQPIRTYLDRLVESAQRMKEIIDDMTHLRRLDTRQTELQVEPIVLDELLYEVIEQMQGLAQKKAQTISLATPPDALCTLYADRAKIALVLMSLLSNAMKFTPAEGMITLRAWCETVQAVPYEHTYFKGTLQPGPWVFVSISDSGIGIPESQLQRIFDRFYQVAQSLTREYGGTGVGLALVQGLVALHNGHVWVQSEEGRGSTFTVALPQRGL</sequence>
<gene>
    <name evidence="10" type="ORF">SE18_26545</name>
</gene>
<dbReference type="EC" id="2.7.13.3" evidence="2"/>
<dbReference type="SUPFAM" id="SSF52172">
    <property type="entry name" value="CheY-like"/>
    <property type="match status" value="1"/>
</dbReference>
<dbReference type="InterPro" id="IPR003661">
    <property type="entry name" value="HisK_dim/P_dom"/>
</dbReference>
<feature type="modified residue" description="4-aspartylphosphate" evidence="7">
    <location>
        <position position="66"/>
    </location>
</feature>
<dbReference type="Gene3D" id="3.40.50.2300">
    <property type="match status" value="1"/>
</dbReference>
<dbReference type="SUPFAM" id="SSF55874">
    <property type="entry name" value="ATPase domain of HSP90 chaperone/DNA topoisomerase II/histidine kinase"/>
    <property type="match status" value="1"/>
</dbReference>
<dbReference type="GO" id="GO:0000155">
    <property type="term" value="F:phosphorelay sensor kinase activity"/>
    <property type="evidence" value="ECO:0007669"/>
    <property type="project" value="InterPro"/>
</dbReference>
<evidence type="ECO:0000259" key="8">
    <source>
        <dbReference type="PROSITE" id="PS50109"/>
    </source>
</evidence>
<dbReference type="InterPro" id="IPR005467">
    <property type="entry name" value="His_kinase_dom"/>
</dbReference>
<dbReference type="Proteomes" id="UP000050277">
    <property type="component" value="Unassembled WGS sequence"/>
</dbReference>
<dbReference type="PROSITE" id="PS50110">
    <property type="entry name" value="RESPONSE_REGULATORY"/>
    <property type="match status" value="1"/>
</dbReference>
<keyword evidence="11" id="KW-1185">Reference proteome</keyword>
<keyword evidence="3 7" id="KW-0597">Phosphoprotein</keyword>
<dbReference type="InterPro" id="IPR036890">
    <property type="entry name" value="HATPase_C_sf"/>
</dbReference>
<evidence type="ECO:0000313" key="11">
    <source>
        <dbReference type="Proteomes" id="UP000050277"/>
    </source>
</evidence>
<dbReference type="PANTHER" id="PTHR43547:SF2">
    <property type="entry name" value="HYBRID SIGNAL TRANSDUCTION HISTIDINE KINASE C"/>
    <property type="match status" value="1"/>
</dbReference>
<dbReference type="InterPro" id="IPR011006">
    <property type="entry name" value="CheY-like_superfamily"/>
</dbReference>
<comment type="caution">
    <text evidence="10">The sequence shown here is derived from an EMBL/GenBank/DDBJ whole genome shotgun (WGS) entry which is preliminary data.</text>
</comment>
<keyword evidence="6" id="KW-0902">Two-component regulatory system</keyword>